<evidence type="ECO:0000313" key="4">
    <source>
        <dbReference type="Proteomes" id="UP000008207"/>
    </source>
</evidence>
<dbReference type="Proteomes" id="UP000008207">
    <property type="component" value="Chromosome"/>
</dbReference>
<dbReference type="HOGENOM" id="CLU_727239_0_0_5"/>
<feature type="compositionally biased region" description="Polar residues" evidence="1">
    <location>
        <begin position="18"/>
        <end position="28"/>
    </location>
</feature>
<organism evidence="3 4">
    <name type="scientific">Methylobacterium nodulans (strain LMG 21967 / CNCM I-2342 / ORS 2060)</name>
    <dbReference type="NCBI Taxonomy" id="460265"/>
    <lineage>
        <taxon>Bacteria</taxon>
        <taxon>Pseudomonadati</taxon>
        <taxon>Pseudomonadota</taxon>
        <taxon>Alphaproteobacteria</taxon>
        <taxon>Hyphomicrobiales</taxon>
        <taxon>Methylobacteriaceae</taxon>
        <taxon>Methylobacterium</taxon>
    </lineage>
</organism>
<dbReference type="eggNOG" id="COG5301">
    <property type="taxonomic scope" value="Bacteria"/>
</dbReference>
<proteinExistence type="predicted"/>
<accession>B8ICK1</accession>
<protein>
    <recommendedName>
        <fullName evidence="2">Glycine-rich domain-containing protein</fullName>
    </recommendedName>
</protein>
<dbReference type="AlphaFoldDB" id="B8ICK1"/>
<evidence type="ECO:0000313" key="3">
    <source>
        <dbReference type="EMBL" id="ACL57412.1"/>
    </source>
</evidence>
<keyword evidence="4" id="KW-1185">Reference proteome</keyword>
<dbReference type="Pfam" id="PF21722">
    <property type="entry name" value="Gly_rich_2"/>
    <property type="match status" value="1"/>
</dbReference>
<reference evidence="3 4" key="1">
    <citation type="submission" date="2009-01" db="EMBL/GenBank/DDBJ databases">
        <title>Complete sequence of chromosome of Methylobacterium nodulans ORS 2060.</title>
        <authorList>
            <consortium name="US DOE Joint Genome Institute"/>
            <person name="Lucas S."/>
            <person name="Copeland A."/>
            <person name="Lapidus A."/>
            <person name="Glavina del Rio T."/>
            <person name="Dalin E."/>
            <person name="Tice H."/>
            <person name="Bruce D."/>
            <person name="Goodwin L."/>
            <person name="Pitluck S."/>
            <person name="Sims D."/>
            <person name="Brettin T."/>
            <person name="Detter J.C."/>
            <person name="Han C."/>
            <person name="Larimer F."/>
            <person name="Land M."/>
            <person name="Hauser L."/>
            <person name="Kyrpides N."/>
            <person name="Ivanova N."/>
            <person name="Marx C.J."/>
            <person name="Richardson P."/>
        </authorList>
    </citation>
    <scope>NUCLEOTIDE SEQUENCE [LARGE SCALE GENOMIC DNA]</scope>
    <source>
        <strain evidence="4">LMG 21967 / CNCM I-2342 / ORS 2060</strain>
    </source>
</reference>
<feature type="region of interest" description="Disordered" evidence="1">
    <location>
        <begin position="1"/>
        <end position="32"/>
    </location>
</feature>
<name>B8ICK1_METNO</name>
<dbReference type="InterPro" id="IPR049304">
    <property type="entry name" value="Gly_rich_dom"/>
</dbReference>
<dbReference type="EMBL" id="CP001349">
    <property type="protein sequence ID" value="ACL57412.1"/>
    <property type="molecule type" value="Genomic_DNA"/>
</dbReference>
<gene>
    <name evidence="3" type="ordered locus">Mnod_2442</name>
</gene>
<dbReference type="OrthoDB" id="5465473at2"/>
<sequence length="380" mass="36429">MDYVPPTGSLDPNAPYVSKNTAAGTQGSKVPPKAIEHPMRELKALIEGAGLIPSGSDLQQVLKAVKALIGGAAPPKALLHIGTATGSGGAFAVASLYPAVEALEEGMLIELIFPTPNVGATTVTFTGFEPDITRSVCRADGSDLKDNDVLAGAFLVAVRADGRLGLVNFNPARFAASGTLIVRTSQNWVVPAGVFEIKTLQIWGAGGGGGGAGGAADGNGNWSSAGTGGGGGGYKELTAIKVVPGTTIALTVGTGGAPGAQGGGNGGAGGTTSVGTLAAATGGAGGEGRASGFGNTVAFGGNGIGSDGFNVPGLFGSFPYSLAGALFGGAGGSSYLGTAPAGGYGPYPGADASAPGCGGSGASSNAVGGRGADGLIKLTF</sequence>
<evidence type="ECO:0000259" key="2">
    <source>
        <dbReference type="Pfam" id="PF21722"/>
    </source>
</evidence>
<dbReference type="RefSeq" id="WP_015929092.1">
    <property type="nucleotide sequence ID" value="NC_011894.1"/>
</dbReference>
<dbReference type="KEGG" id="mno:Mnod_2442"/>
<feature type="domain" description="Glycine-rich" evidence="2">
    <location>
        <begin position="186"/>
        <end position="375"/>
    </location>
</feature>
<dbReference type="STRING" id="460265.Mnod_2442"/>
<evidence type="ECO:0000256" key="1">
    <source>
        <dbReference type="SAM" id="MobiDB-lite"/>
    </source>
</evidence>